<dbReference type="GO" id="GO:0005516">
    <property type="term" value="F:calmodulin binding"/>
    <property type="evidence" value="ECO:0007669"/>
    <property type="project" value="UniProtKB-KW"/>
</dbReference>
<dbReference type="Pfam" id="PF03094">
    <property type="entry name" value="Mlo"/>
    <property type="match status" value="1"/>
</dbReference>
<evidence type="ECO:0000256" key="2">
    <source>
        <dbReference type="ARBA" id="ARBA00006574"/>
    </source>
</evidence>
<evidence type="ECO:0000256" key="8">
    <source>
        <dbReference type="ARBA" id="ARBA00022946"/>
    </source>
</evidence>
<comment type="subcellular location">
    <subcellularLocation>
        <location evidence="12">Membrane</location>
        <topology evidence="12">Multi-pass membrane protein</topology>
    </subcellularLocation>
    <subcellularLocation>
        <location evidence="1">Plastid</location>
        <location evidence="1">Chloroplast membrane</location>
        <topology evidence="1">Multi-pass membrane protein</topology>
    </subcellularLocation>
</comment>
<dbReference type="InterPro" id="IPR004326">
    <property type="entry name" value="Mlo"/>
</dbReference>
<feature type="transmembrane region" description="Helical" evidence="14">
    <location>
        <begin position="455"/>
        <end position="478"/>
    </location>
</feature>
<keyword evidence="10 12" id="KW-0472">Membrane</keyword>
<evidence type="ECO:0000256" key="11">
    <source>
        <dbReference type="ARBA" id="ARBA00023265"/>
    </source>
</evidence>
<gene>
    <name evidence="12" type="primary">MLO</name>
    <name evidence="15" type="ORF">CTI12_AA420330</name>
</gene>
<proteinExistence type="inferred from homology"/>
<evidence type="ECO:0000256" key="13">
    <source>
        <dbReference type="SAM" id="MobiDB-lite"/>
    </source>
</evidence>
<evidence type="ECO:0000256" key="10">
    <source>
        <dbReference type="ARBA" id="ARBA00023136"/>
    </source>
</evidence>
<keyword evidence="7 12" id="KW-0611">Plant defense</keyword>
<dbReference type="PANTHER" id="PTHR31942:SF77">
    <property type="entry name" value="MLO-LIKE PROTEIN 14"/>
    <property type="match status" value="1"/>
</dbReference>
<dbReference type="OrthoDB" id="251770at2759"/>
<comment type="similarity">
    <text evidence="3">Belongs to the RETICULATA family.</text>
</comment>
<reference evidence="15 16" key="1">
    <citation type="journal article" date="2018" name="Mol. Plant">
        <title>The genome of Artemisia annua provides insight into the evolution of Asteraceae family and artemisinin biosynthesis.</title>
        <authorList>
            <person name="Shen Q."/>
            <person name="Zhang L."/>
            <person name="Liao Z."/>
            <person name="Wang S."/>
            <person name="Yan T."/>
            <person name="Shi P."/>
            <person name="Liu M."/>
            <person name="Fu X."/>
            <person name="Pan Q."/>
            <person name="Wang Y."/>
            <person name="Lv Z."/>
            <person name="Lu X."/>
            <person name="Zhang F."/>
            <person name="Jiang W."/>
            <person name="Ma Y."/>
            <person name="Chen M."/>
            <person name="Hao X."/>
            <person name="Li L."/>
            <person name="Tang Y."/>
            <person name="Lv G."/>
            <person name="Zhou Y."/>
            <person name="Sun X."/>
            <person name="Brodelius P.E."/>
            <person name="Rose J.K.C."/>
            <person name="Tang K."/>
        </authorList>
    </citation>
    <scope>NUCLEOTIDE SEQUENCE [LARGE SCALE GENOMIC DNA]</scope>
    <source>
        <strain evidence="16">cv. Huhao1</strain>
        <tissue evidence="15">Leaf</tissue>
    </source>
</reference>
<feature type="transmembrane region" description="Helical" evidence="14">
    <location>
        <begin position="493"/>
        <end position="518"/>
    </location>
</feature>
<dbReference type="Proteomes" id="UP000245207">
    <property type="component" value="Unassembled WGS sequence"/>
</dbReference>
<evidence type="ECO:0000313" key="16">
    <source>
        <dbReference type="Proteomes" id="UP000245207"/>
    </source>
</evidence>
<evidence type="ECO:0000256" key="7">
    <source>
        <dbReference type="ARBA" id="ARBA00022821"/>
    </source>
</evidence>
<dbReference type="EMBL" id="PKPP01006562">
    <property type="protein sequence ID" value="PWA56126.1"/>
    <property type="molecule type" value="Genomic_DNA"/>
</dbReference>
<evidence type="ECO:0000256" key="1">
    <source>
        <dbReference type="ARBA" id="ARBA00004508"/>
    </source>
</evidence>
<evidence type="ECO:0000256" key="14">
    <source>
        <dbReference type="SAM" id="Phobius"/>
    </source>
</evidence>
<evidence type="ECO:0000256" key="3">
    <source>
        <dbReference type="ARBA" id="ARBA00010793"/>
    </source>
</evidence>
<dbReference type="PANTHER" id="PTHR31942">
    <property type="entry name" value="MLO-LIKE PROTEIN 1"/>
    <property type="match status" value="1"/>
</dbReference>
<keyword evidence="8" id="KW-0809">Transit peptide</keyword>
<dbReference type="AlphaFoldDB" id="A0A2U1M4D9"/>
<evidence type="ECO:0000256" key="4">
    <source>
        <dbReference type="ARBA" id="ARBA00022528"/>
    </source>
</evidence>
<protein>
    <recommendedName>
        <fullName evidence="12">MLO-like protein</fullName>
    </recommendedName>
</protein>
<dbReference type="GO" id="GO:0006952">
    <property type="term" value="P:defense response"/>
    <property type="evidence" value="ECO:0007669"/>
    <property type="project" value="UniProtKB-KW"/>
</dbReference>
<evidence type="ECO:0000313" key="15">
    <source>
        <dbReference type="EMBL" id="PWA56126.1"/>
    </source>
</evidence>
<comment type="domain">
    <text evidence="12">The C-terminus contains a calmodulin-binding domain, which binds calmodulin in a calcium-dependent fashion.</text>
</comment>
<keyword evidence="4" id="KW-0150">Chloroplast</keyword>
<dbReference type="GO" id="GO:0031969">
    <property type="term" value="C:chloroplast membrane"/>
    <property type="evidence" value="ECO:0007669"/>
    <property type="project" value="UniProtKB-SubCell"/>
</dbReference>
<name>A0A2U1M4D9_ARTAN</name>
<keyword evidence="16" id="KW-1185">Reference proteome</keyword>
<comment type="function">
    <text evidence="12">May be involved in modulation of pathogen defense and leaf cell death.</text>
</comment>
<comment type="similarity">
    <text evidence="2 12">Belongs to the MLO family.</text>
</comment>
<sequence>MDTLRGIVVDFFTVWLPAPTLSFISFADDANGPDSIDALKGLLGSIPDNAFQKTLAGKDWNVGHRVASVVVGGIKLAGVGFISSIGASARKFLNPALVNNQQNKRSPILKTTVVYSGFLGTSANLRYQQWIDLTRFTGLQTQKSESSIIINQIIECANPATIGCNNTEGFTGLQTQKSESSINQTIESANTATIGCNTTEEAGVDEIERVCITSQYPTQAVRMISTAGASQLTSQSEDPKIIDGQVDVIKIRKEVKYSAVCSKKPRLSEDGNVISALSSRSSNKDTVCSIISTDDKFTENGGDVSKSVPDVASAIEDLLEQTSKIHDQNSPERWQFDNFFSMPLLEVAKWPGWGFTSELGLDLNSEDPHSAFGLSKHWTRSSKSDENPGGEENAGIYGGFSETQTESQLVLLLGAKLQHVIATLALESAGITGYFTEARLKPRDELFWFKKPQLLLRLIHFILFQNAFELASFFWFWWQFGYDSCFLKHHTLVYIRLILGFAAQFLCSYSTLPLYALVTQMGTNYKAALIPQRIRETIKGWRKEARRRRKKEEESWAYTVTIRLFKRKLAL</sequence>
<organism evidence="15 16">
    <name type="scientific">Artemisia annua</name>
    <name type="common">Sweet wormwood</name>
    <dbReference type="NCBI Taxonomy" id="35608"/>
    <lineage>
        <taxon>Eukaryota</taxon>
        <taxon>Viridiplantae</taxon>
        <taxon>Streptophyta</taxon>
        <taxon>Embryophyta</taxon>
        <taxon>Tracheophyta</taxon>
        <taxon>Spermatophyta</taxon>
        <taxon>Magnoliopsida</taxon>
        <taxon>eudicotyledons</taxon>
        <taxon>Gunneridae</taxon>
        <taxon>Pentapetalae</taxon>
        <taxon>asterids</taxon>
        <taxon>campanulids</taxon>
        <taxon>Asterales</taxon>
        <taxon>Asteraceae</taxon>
        <taxon>Asteroideae</taxon>
        <taxon>Anthemideae</taxon>
        <taxon>Artemisiinae</taxon>
        <taxon>Artemisia</taxon>
    </lineage>
</organism>
<evidence type="ECO:0000256" key="6">
    <source>
        <dbReference type="ARBA" id="ARBA00022692"/>
    </source>
</evidence>
<dbReference type="InterPro" id="IPR021825">
    <property type="entry name" value="RETICULATA-related"/>
</dbReference>
<feature type="region of interest" description="Disordered" evidence="13">
    <location>
        <begin position="377"/>
        <end position="397"/>
    </location>
</feature>
<keyword evidence="9 12" id="KW-1133">Transmembrane helix</keyword>
<comment type="caution">
    <text evidence="15">The sequence shown here is derived from an EMBL/GenBank/DDBJ whole genome shotgun (WGS) entry which is preliminary data.</text>
</comment>
<keyword evidence="6 12" id="KW-0812">Transmembrane</keyword>
<accession>A0A2U1M4D9</accession>
<keyword evidence="12" id="KW-0112">Calmodulin-binding</keyword>
<keyword evidence="5" id="KW-0934">Plastid</keyword>
<keyword evidence="11 12" id="KW-0568">Pathogenesis-related protein</keyword>
<dbReference type="STRING" id="35608.A0A2U1M4D9"/>
<evidence type="ECO:0000256" key="12">
    <source>
        <dbReference type="RuleBase" id="RU280816"/>
    </source>
</evidence>
<evidence type="ECO:0000256" key="9">
    <source>
        <dbReference type="ARBA" id="ARBA00022989"/>
    </source>
</evidence>
<dbReference type="Pfam" id="PF11891">
    <property type="entry name" value="RETICULATA-like"/>
    <property type="match status" value="1"/>
</dbReference>
<evidence type="ECO:0000256" key="5">
    <source>
        <dbReference type="ARBA" id="ARBA00022640"/>
    </source>
</evidence>